<dbReference type="InterPro" id="IPR058193">
    <property type="entry name" value="VanY/YodJ_core_dom"/>
</dbReference>
<accession>A0AAJ1IDC7</accession>
<dbReference type="PROSITE" id="PS51257">
    <property type="entry name" value="PROKAR_LIPOPROTEIN"/>
    <property type="match status" value="1"/>
</dbReference>
<dbReference type="InterPro" id="IPR052179">
    <property type="entry name" value="DD-CPase-like"/>
</dbReference>
<comment type="caution">
    <text evidence="3">The sequence shown here is derived from an EMBL/GenBank/DDBJ whole genome shotgun (WGS) entry which is preliminary data.</text>
</comment>
<keyword evidence="1" id="KW-0732">Signal</keyword>
<dbReference type="Gene3D" id="3.30.1380.10">
    <property type="match status" value="1"/>
</dbReference>
<reference evidence="3 4" key="1">
    <citation type="submission" date="2022-12" db="EMBL/GenBank/DDBJ databases">
        <title>Metagenome assembled genome from gulf of manar.</title>
        <authorList>
            <person name="Kohli P."/>
            <person name="Pk S."/>
            <person name="Venkata Ramana C."/>
            <person name="Sasikala C."/>
        </authorList>
    </citation>
    <scope>NUCLEOTIDE SEQUENCE [LARGE SCALE GENOMIC DNA]</scope>
    <source>
        <strain evidence="3">JB008</strain>
    </source>
</reference>
<dbReference type="AlphaFoldDB" id="A0AAJ1IDC7"/>
<dbReference type="CDD" id="cd14852">
    <property type="entry name" value="LD-carboxypeptidase"/>
    <property type="match status" value="1"/>
</dbReference>
<protein>
    <submittedName>
        <fullName evidence="3">M15 family metallopeptidase</fullName>
    </submittedName>
</protein>
<organism evidence="3 4">
    <name type="scientific">Candidatus Thalassospirochaeta sargassi</name>
    <dbReference type="NCBI Taxonomy" id="3119039"/>
    <lineage>
        <taxon>Bacteria</taxon>
        <taxon>Pseudomonadati</taxon>
        <taxon>Spirochaetota</taxon>
        <taxon>Spirochaetia</taxon>
        <taxon>Spirochaetales</taxon>
        <taxon>Spirochaetaceae</taxon>
        <taxon>Candidatus Thalassospirochaeta</taxon>
    </lineage>
</organism>
<evidence type="ECO:0000256" key="1">
    <source>
        <dbReference type="SAM" id="SignalP"/>
    </source>
</evidence>
<dbReference type="InterPro" id="IPR003709">
    <property type="entry name" value="VanY-like_core_dom"/>
</dbReference>
<dbReference type="Proteomes" id="UP001221217">
    <property type="component" value="Unassembled WGS sequence"/>
</dbReference>
<dbReference type="GO" id="GO:0006508">
    <property type="term" value="P:proteolysis"/>
    <property type="evidence" value="ECO:0007669"/>
    <property type="project" value="InterPro"/>
</dbReference>
<dbReference type="SUPFAM" id="SSF55166">
    <property type="entry name" value="Hedgehog/DD-peptidase"/>
    <property type="match status" value="1"/>
</dbReference>
<feature type="chain" id="PRO_5042548488" evidence="1">
    <location>
        <begin position="26"/>
        <end position="345"/>
    </location>
</feature>
<feature type="signal peptide" evidence="1">
    <location>
        <begin position="1"/>
        <end position="25"/>
    </location>
</feature>
<sequence>MKIISKTLRLSAFFILFSTLFSSCADGRTAMLVFNPQETELEPGLTSEITLTAIFVDTDSEPKILSTDIQKPGKAHLKQFTDPPVITVSNPGLKILSAEPVVSGTGIKAGIIILASKELISGSSGTITANWGNCSAETALKIKKNPLSCIDSDGVVTDPAAYDVLVNKQRRMPADYVPPDLVRVEVPTILSFDEVNHLRQAASDALNEMFAAARTEKGYELLARSGYRSYKTQVMLYDLNVREYGEEQAARISAQPGTSEHMTGLAMDISSPEVNYQLTKAFGETEQGLWVAANAHRFGFIIRYPEGKEDITGYDYEPWHLRWLGPELAEEIYTRNLTFEEYFLN</sequence>
<dbReference type="PANTHER" id="PTHR34385">
    <property type="entry name" value="D-ALANYL-D-ALANINE CARBOXYPEPTIDASE"/>
    <property type="match status" value="1"/>
</dbReference>
<dbReference type="InterPro" id="IPR009045">
    <property type="entry name" value="Zn_M74/Hedgehog-like"/>
</dbReference>
<dbReference type="EMBL" id="JAQQAL010000011">
    <property type="protein sequence ID" value="MDC7226104.1"/>
    <property type="molecule type" value="Genomic_DNA"/>
</dbReference>
<feature type="domain" description="D-alanyl-D-alanine carboxypeptidase-like core" evidence="2">
    <location>
        <begin position="197"/>
        <end position="325"/>
    </location>
</feature>
<proteinExistence type="predicted"/>
<evidence type="ECO:0000313" key="4">
    <source>
        <dbReference type="Proteomes" id="UP001221217"/>
    </source>
</evidence>
<gene>
    <name evidence="3" type="ORF">PQJ61_04995</name>
</gene>
<name>A0AAJ1IDC7_9SPIO</name>
<dbReference type="PANTHER" id="PTHR34385:SF1">
    <property type="entry name" value="PEPTIDOGLYCAN L-ALANYL-D-GLUTAMATE ENDOPEPTIDASE CWLK"/>
    <property type="match status" value="1"/>
</dbReference>
<dbReference type="Pfam" id="PF02557">
    <property type="entry name" value="VanY"/>
    <property type="match status" value="1"/>
</dbReference>
<evidence type="ECO:0000259" key="2">
    <source>
        <dbReference type="Pfam" id="PF02557"/>
    </source>
</evidence>
<dbReference type="GO" id="GO:0008233">
    <property type="term" value="F:peptidase activity"/>
    <property type="evidence" value="ECO:0007669"/>
    <property type="project" value="InterPro"/>
</dbReference>
<evidence type="ECO:0000313" key="3">
    <source>
        <dbReference type="EMBL" id="MDC7226104.1"/>
    </source>
</evidence>